<feature type="transmembrane region" description="Helical" evidence="1">
    <location>
        <begin position="151"/>
        <end position="171"/>
    </location>
</feature>
<accession>A0A3G8H2B1</accession>
<evidence type="ECO:0000256" key="1">
    <source>
        <dbReference type="SAM" id="Phobius"/>
    </source>
</evidence>
<feature type="transmembrane region" description="Helical" evidence="1">
    <location>
        <begin position="55"/>
        <end position="75"/>
    </location>
</feature>
<feature type="transmembrane region" description="Helical" evidence="1">
    <location>
        <begin position="234"/>
        <end position="252"/>
    </location>
</feature>
<feature type="transmembrane region" description="Helical" evidence="1">
    <location>
        <begin position="20"/>
        <end position="43"/>
    </location>
</feature>
<dbReference type="Proteomes" id="UP000270411">
    <property type="component" value="Chromosome 1"/>
</dbReference>
<feature type="transmembrane region" description="Helical" evidence="1">
    <location>
        <begin position="202"/>
        <end position="222"/>
    </location>
</feature>
<dbReference type="RefSeq" id="WP_124683476.1">
    <property type="nucleotide sequence ID" value="NZ_CP033969.1"/>
</dbReference>
<feature type="transmembrane region" description="Helical" evidence="1">
    <location>
        <begin position="391"/>
        <end position="412"/>
    </location>
</feature>
<evidence type="ECO:0000313" key="3">
    <source>
        <dbReference type="Proteomes" id="UP000270411"/>
    </source>
</evidence>
<organism evidence="2 3">
    <name type="scientific">Cupriavidus pauculus</name>
    <dbReference type="NCBI Taxonomy" id="82633"/>
    <lineage>
        <taxon>Bacteria</taxon>
        <taxon>Pseudomonadati</taxon>
        <taxon>Pseudomonadota</taxon>
        <taxon>Betaproteobacteria</taxon>
        <taxon>Burkholderiales</taxon>
        <taxon>Burkholderiaceae</taxon>
        <taxon>Cupriavidus</taxon>
    </lineage>
</organism>
<feature type="transmembrane region" description="Helical" evidence="1">
    <location>
        <begin position="284"/>
        <end position="303"/>
    </location>
</feature>
<dbReference type="OrthoDB" id="7068577at2"/>
<gene>
    <name evidence="2" type="ORF">EHF44_09255</name>
</gene>
<feature type="transmembrane region" description="Helical" evidence="1">
    <location>
        <begin position="95"/>
        <end position="114"/>
    </location>
</feature>
<keyword evidence="1" id="KW-0812">Transmembrane</keyword>
<dbReference type="EMBL" id="CP033969">
    <property type="protein sequence ID" value="AZG13622.1"/>
    <property type="molecule type" value="Genomic_DNA"/>
</dbReference>
<sequence>MQTGVSGFLASEQAWRATSVGVRFAPLVFFCGWTLLPLFLIFWGPFDFRLSQPDALVGFIFACVLAFAMGYVLFASTAAPRVELAPAPHPWINRLFLGACLLSVMLIEPSIYAYTGKHVWQVESVLNQREVYLQLLTGLEQSSPLRKVMSALRGLAAPIVLLVLPTAAVYWPDLDRLARRAVLGVVACFLLFSLFRGTDKEMGDLLVFFFVGLGIAAGFRAIRGIQMNVRAFRRGNLLAVGVVLVFVTLFTLRKAARMQGALSFCLYNDVACFTVDSGSDIINLVRFAFGMLTAYLSQGYYGLSLALNTDYNWTYGIGHSSFLVSFFSSFIDTDAIYKDGLMYALRASGWDDRYVWSSAFPWLASDLTFWGVPPLMFLIGAIYSRAWMAAIAWRSLSGIMVFALLSIFIVYLPANNQLAQSPDYYVATVVWLAIFVLEGVRNVSRKDFVDHGRNRLVR</sequence>
<keyword evidence="1" id="KW-0472">Membrane</keyword>
<keyword evidence="1" id="KW-1133">Transmembrane helix</keyword>
<dbReference type="KEGG" id="cpau:EHF44_09255"/>
<proteinExistence type="predicted"/>
<name>A0A3G8H2B1_9BURK</name>
<evidence type="ECO:0008006" key="4">
    <source>
        <dbReference type="Google" id="ProtNLM"/>
    </source>
</evidence>
<feature type="transmembrane region" description="Helical" evidence="1">
    <location>
        <begin position="424"/>
        <end position="443"/>
    </location>
</feature>
<reference evidence="3" key="1">
    <citation type="submission" date="2018-11" db="EMBL/GenBank/DDBJ databases">
        <title>FDA dAtabase for Regulatory Grade micrObial Sequences (FDA-ARGOS): Supporting development and validation of Infectious Disease Dx tests.</title>
        <authorList>
            <person name="Goldberg B."/>
            <person name="Campos J."/>
            <person name="Tallon L."/>
            <person name="Sadzewicz L."/>
            <person name="Zhao X."/>
            <person name="Vavikolanu K."/>
            <person name="Mehta A."/>
            <person name="Aluvathingal J."/>
            <person name="Nadendla S."/>
            <person name="Geyer C."/>
            <person name="Nandy P."/>
            <person name="Yan Y."/>
            <person name="Sichtig H."/>
        </authorList>
    </citation>
    <scope>NUCLEOTIDE SEQUENCE [LARGE SCALE GENOMIC DNA]</scope>
    <source>
        <strain evidence="3">FDAARGOS_614</strain>
    </source>
</reference>
<feature type="transmembrane region" description="Helical" evidence="1">
    <location>
        <begin position="367"/>
        <end position="384"/>
    </location>
</feature>
<protein>
    <recommendedName>
        <fullName evidence="4">Oligosaccharide repeat unit polymerase</fullName>
    </recommendedName>
</protein>
<evidence type="ECO:0000313" key="2">
    <source>
        <dbReference type="EMBL" id="AZG13622.1"/>
    </source>
</evidence>
<dbReference type="AlphaFoldDB" id="A0A3G8H2B1"/>
<feature type="transmembrane region" description="Helical" evidence="1">
    <location>
        <begin position="177"/>
        <end position="195"/>
    </location>
</feature>